<reference evidence="1 2" key="1">
    <citation type="journal article" date="2008" name="Appl. Environ. Microbiol.">
        <title>Genome of the epsilonproteobacterial chemolithoautotroph Sulfurimonas denitrificans.</title>
        <authorList>
            <person name="Sievert S.M."/>
            <person name="Scott K.M."/>
            <person name="Klotz M.G."/>
            <person name="Chain P.S.G."/>
            <person name="Hauser L.J."/>
            <person name="Hemp J."/>
            <person name="Huegler M."/>
            <person name="Land M."/>
            <person name="Lapidus A."/>
            <person name="Larimer F.W."/>
            <person name="Lucas S."/>
            <person name="Malfatti S.A."/>
            <person name="Meyer F."/>
            <person name="Paulsen I.T."/>
            <person name="Ren Q."/>
            <person name="Simon J."/>
            <person name="Bailey K."/>
            <person name="Diaz E."/>
            <person name="Fitzpatrick K.A."/>
            <person name="Glover B."/>
            <person name="Gwatney N."/>
            <person name="Korajkic A."/>
            <person name="Long A."/>
            <person name="Mobberley J.M."/>
            <person name="Pantry S.N."/>
            <person name="Pazder G."/>
            <person name="Peterson S."/>
            <person name="Quintanilla J.D."/>
            <person name="Sprinkle R."/>
            <person name="Stephens J."/>
            <person name="Thomas P."/>
            <person name="Vaughn R."/>
            <person name="Weber M.J."/>
            <person name="Wooten L.L."/>
        </authorList>
    </citation>
    <scope>NUCLEOTIDE SEQUENCE [LARGE SCALE GENOMIC DNA]</scope>
    <source>
        <strain evidence="2">ATCC 33889 / DSM 1251</strain>
    </source>
</reference>
<accession>Q30UB1</accession>
<organism evidence="1 2">
    <name type="scientific">Sulfurimonas denitrificans (strain ATCC 33889 / DSM 1251)</name>
    <name type="common">Thiomicrospira denitrificans (strain ATCC 33889 / DSM 1251)</name>
    <dbReference type="NCBI Taxonomy" id="326298"/>
    <lineage>
        <taxon>Bacteria</taxon>
        <taxon>Pseudomonadati</taxon>
        <taxon>Campylobacterota</taxon>
        <taxon>Epsilonproteobacteria</taxon>
        <taxon>Campylobacterales</taxon>
        <taxon>Sulfurimonadaceae</taxon>
        <taxon>Sulfurimonas</taxon>
    </lineage>
</organism>
<proteinExistence type="predicted"/>
<dbReference type="HOGENOM" id="CLU_200608_0_0_7"/>
<gene>
    <name evidence="1" type="ordered locus">Suden_0139</name>
</gene>
<evidence type="ECO:0000313" key="1">
    <source>
        <dbReference type="EMBL" id="ABB43420.1"/>
    </source>
</evidence>
<keyword evidence="2" id="KW-1185">Reference proteome</keyword>
<name>Q30UB1_SULDN</name>
<dbReference type="EMBL" id="CP000153">
    <property type="protein sequence ID" value="ABB43420.1"/>
    <property type="molecule type" value="Genomic_DNA"/>
</dbReference>
<sequence length="74" mass="8428">MQEEEILGDTVEYLDEELQKAIAAVENIAARVYEGTLDAYEGFVQTEEYNKKIVDIGNKLKEKGIDITKIAEYQ</sequence>
<dbReference type="KEGG" id="tdn:Suden_0139"/>
<dbReference type="RefSeq" id="WP_011371775.1">
    <property type="nucleotide sequence ID" value="NC_007575.1"/>
</dbReference>
<evidence type="ECO:0000313" key="2">
    <source>
        <dbReference type="Proteomes" id="UP000002714"/>
    </source>
</evidence>
<protein>
    <submittedName>
        <fullName evidence="1">Uncharacterized protein</fullName>
    </submittedName>
</protein>
<dbReference type="AlphaFoldDB" id="Q30UB1"/>
<dbReference type="OrthoDB" id="5334971at2"/>
<dbReference type="STRING" id="326298.Suden_0139"/>
<dbReference type="Proteomes" id="UP000002714">
    <property type="component" value="Chromosome"/>
</dbReference>